<sequence>MLGPFLPQAEVPPPVEISLEILDKLQSPTGVADGQVGQWDQYPCSLYVTVKGIHRPDNLQPALRSRSALQSEHSTCRINIEPAEPERQLESSATTSLPVSSSDTMFSDTDTPIPLPISQHQYLPFYLLFQLTTIELKYEK</sequence>
<gene>
    <name evidence="2" type="ORF">PR048_029157</name>
</gene>
<feature type="compositionally biased region" description="Low complexity" evidence="1">
    <location>
        <begin position="91"/>
        <end position="105"/>
    </location>
</feature>
<proteinExistence type="predicted"/>
<dbReference type="Proteomes" id="UP001159363">
    <property type="component" value="Chromosome 12"/>
</dbReference>
<accession>A0ABQ9GCK4</accession>
<organism evidence="2 3">
    <name type="scientific">Dryococelus australis</name>
    <dbReference type="NCBI Taxonomy" id="614101"/>
    <lineage>
        <taxon>Eukaryota</taxon>
        <taxon>Metazoa</taxon>
        <taxon>Ecdysozoa</taxon>
        <taxon>Arthropoda</taxon>
        <taxon>Hexapoda</taxon>
        <taxon>Insecta</taxon>
        <taxon>Pterygota</taxon>
        <taxon>Neoptera</taxon>
        <taxon>Polyneoptera</taxon>
        <taxon>Phasmatodea</taxon>
        <taxon>Verophasmatodea</taxon>
        <taxon>Anareolatae</taxon>
        <taxon>Phasmatidae</taxon>
        <taxon>Eurycanthinae</taxon>
        <taxon>Dryococelus</taxon>
    </lineage>
</organism>
<protein>
    <submittedName>
        <fullName evidence="2">Uncharacterized protein</fullName>
    </submittedName>
</protein>
<name>A0ABQ9GCK4_9NEOP</name>
<reference evidence="2 3" key="1">
    <citation type="submission" date="2023-02" db="EMBL/GenBank/DDBJ databases">
        <title>LHISI_Scaffold_Assembly.</title>
        <authorList>
            <person name="Stuart O.P."/>
            <person name="Cleave R."/>
            <person name="Magrath M.J.L."/>
            <person name="Mikheyev A.S."/>
        </authorList>
    </citation>
    <scope>NUCLEOTIDE SEQUENCE [LARGE SCALE GENOMIC DNA]</scope>
    <source>
        <strain evidence="2">Daus_M_001</strain>
        <tissue evidence="2">Leg muscle</tissue>
    </source>
</reference>
<feature type="region of interest" description="Disordered" evidence="1">
    <location>
        <begin position="80"/>
        <end position="105"/>
    </location>
</feature>
<evidence type="ECO:0000313" key="3">
    <source>
        <dbReference type="Proteomes" id="UP001159363"/>
    </source>
</evidence>
<evidence type="ECO:0000256" key="1">
    <source>
        <dbReference type="SAM" id="MobiDB-lite"/>
    </source>
</evidence>
<keyword evidence="3" id="KW-1185">Reference proteome</keyword>
<comment type="caution">
    <text evidence="2">The sequence shown here is derived from an EMBL/GenBank/DDBJ whole genome shotgun (WGS) entry which is preliminary data.</text>
</comment>
<evidence type="ECO:0000313" key="2">
    <source>
        <dbReference type="EMBL" id="KAJ8870145.1"/>
    </source>
</evidence>
<dbReference type="EMBL" id="JARBHB010000013">
    <property type="protein sequence ID" value="KAJ8870145.1"/>
    <property type="molecule type" value="Genomic_DNA"/>
</dbReference>